<evidence type="ECO:0000313" key="2">
    <source>
        <dbReference type="Proteomes" id="UP001732700"/>
    </source>
</evidence>
<sequence length="227" mass="26446">MHYMDAKMEKARSMHVIAIGNQERRFEVRLPSNRIGTGDEVKTQEIQRFGFPATPMTAPQITRSLEAYLMWLLGKVMFTENHVSTISARYIHFARGIAEATCQEECTQWSLGSAVLAATYREQIDLPTFGTHWTRRKCRFAGEQVVRYYPSFSEQFDTLKGDVVIWEPYTLQTRHARYPGGISIMCTRDREYWLTTSKIIFDCQVEEMSQQRVMRQFGLCQMVLSEK</sequence>
<evidence type="ECO:0000313" key="1">
    <source>
        <dbReference type="EnsemblPlants" id="AVESA.00010b.r2.4AG0592970.1.CDS"/>
    </source>
</evidence>
<keyword evidence="2" id="KW-1185">Reference proteome</keyword>
<dbReference type="EnsemblPlants" id="AVESA.00010b.r2.4AG0592970.1">
    <property type="protein sequence ID" value="AVESA.00010b.r2.4AG0592970.1.CDS"/>
    <property type="gene ID" value="AVESA.00010b.r2.4AG0592970"/>
</dbReference>
<dbReference type="Proteomes" id="UP001732700">
    <property type="component" value="Chromosome 4A"/>
</dbReference>
<name>A0ACD5WAI1_AVESA</name>
<accession>A0ACD5WAI1</accession>
<protein>
    <submittedName>
        <fullName evidence="1">Uncharacterized protein</fullName>
    </submittedName>
</protein>
<proteinExistence type="predicted"/>
<organism evidence="1 2">
    <name type="scientific">Avena sativa</name>
    <name type="common">Oat</name>
    <dbReference type="NCBI Taxonomy" id="4498"/>
    <lineage>
        <taxon>Eukaryota</taxon>
        <taxon>Viridiplantae</taxon>
        <taxon>Streptophyta</taxon>
        <taxon>Embryophyta</taxon>
        <taxon>Tracheophyta</taxon>
        <taxon>Spermatophyta</taxon>
        <taxon>Magnoliopsida</taxon>
        <taxon>Liliopsida</taxon>
        <taxon>Poales</taxon>
        <taxon>Poaceae</taxon>
        <taxon>BOP clade</taxon>
        <taxon>Pooideae</taxon>
        <taxon>Poodae</taxon>
        <taxon>Poeae</taxon>
        <taxon>Poeae Chloroplast Group 1 (Aveneae type)</taxon>
        <taxon>Aveninae</taxon>
        <taxon>Avena</taxon>
    </lineage>
</organism>
<reference evidence="1" key="2">
    <citation type="submission" date="2025-09" db="UniProtKB">
        <authorList>
            <consortium name="EnsemblPlants"/>
        </authorList>
    </citation>
    <scope>IDENTIFICATION</scope>
</reference>
<reference evidence="1" key="1">
    <citation type="submission" date="2021-05" db="EMBL/GenBank/DDBJ databases">
        <authorList>
            <person name="Scholz U."/>
            <person name="Mascher M."/>
            <person name="Fiebig A."/>
        </authorList>
    </citation>
    <scope>NUCLEOTIDE SEQUENCE [LARGE SCALE GENOMIC DNA]</scope>
</reference>